<gene>
    <name evidence="1" type="ORF">D9757_015406</name>
</gene>
<sequence>MLESDPGVVVTYFTTGLLYPQIVGEFKRLPPSKYEALQSRLHVLDIAGKEVDLMKPVDAFASSFKSLFSTGTAPITCRSSGKTVGGLPPPSLAIIDPFADYAYEAIWEISSWTIPIIAWWTSNAGAVIRIIGPSRLGGLAEPALETPEGRAEIKQKRLSKQDSS</sequence>
<reference evidence="1 2" key="1">
    <citation type="journal article" date="2020" name="ISME J.">
        <title>Uncovering the hidden diversity of litter-decomposition mechanisms in mushroom-forming fungi.</title>
        <authorList>
            <person name="Floudas D."/>
            <person name="Bentzer J."/>
            <person name="Ahren D."/>
            <person name="Johansson T."/>
            <person name="Persson P."/>
            <person name="Tunlid A."/>
        </authorList>
    </citation>
    <scope>NUCLEOTIDE SEQUENCE [LARGE SCALE GENOMIC DNA]</scope>
    <source>
        <strain evidence="1 2">CBS 406.79</strain>
    </source>
</reference>
<dbReference type="Proteomes" id="UP000518752">
    <property type="component" value="Unassembled WGS sequence"/>
</dbReference>
<dbReference type="EMBL" id="JAACJN010000762">
    <property type="protein sequence ID" value="KAF5333855.1"/>
    <property type="molecule type" value="Genomic_DNA"/>
</dbReference>
<organism evidence="1 2">
    <name type="scientific">Collybiopsis confluens</name>
    <dbReference type="NCBI Taxonomy" id="2823264"/>
    <lineage>
        <taxon>Eukaryota</taxon>
        <taxon>Fungi</taxon>
        <taxon>Dikarya</taxon>
        <taxon>Basidiomycota</taxon>
        <taxon>Agaricomycotina</taxon>
        <taxon>Agaricomycetes</taxon>
        <taxon>Agaricomycetidae</taxon>
        <taxon>Agaricales</taxon>
        <taxon>Marasmiineae</taxon>
        <taxon>Omphalotaceae</taxon>
        <taxon>Collybiopsis</taxon>
    </lineage>
</organism>
<name>A0A8H5C2A7_9AGAR</name>
<proteinExistence type="predicted"/>
<evidence type="ECO:0000313" key="1">
    <source>
        <dbReference type="EMBL" id="KAF5333855.1"/>
    </source>
</evidence>
<accession>A0A8H5C2A7</accession>
<keyword evidence="2" id="KW-1185">Reference proteome</keyword>
<dbReference type="OrthoDB" id="5835829at2759"/>
<protein>
    <submittedName>
        <fullName evidence="1">Uncharacterized protein</fullName>
    </submittedName>
</protein>
<dbReference type="AlphaFoldDB" id="A0A8H5C2A7"/>
<comment type="caution">
    <text evidence="1">The sequence shown here is derived from an EMBL/GenBank/DDBJ whole genome shotgun (WGS) entry which is preliminary data.</text>
</comment>
<evidence type="ECO:0000313" key="2">
    <source>
        <dbReference type="Proteomes" id="UP000518752"/>
    </source>
</evidence>